<dbReference type="GO" id="GO:0008652">
    <property type="term" value="P:amino acid biosynthetic process"/>
    <property type="evidence" value="ECO:0007669"/>
    <property type="project" value="UniProtKB-KW"/>
</dbReference>
<evidence type="ECO:0000256" key="4">
    <source>
        <dbReference type="ARBA" id="ARBA00023002"/>
    </source>
</evidence>
<dbReference type="CDD" id="cd01065">
    <property type="entry name" value="NAD_bind_Shikimate_DH"/>
    <property type="match status" value="1"/>
</dbReference>
<dbReference type="GO" id="GO:0019632">
    <property type="term" value="P:shikimate metabolic process"/>
    <property type="evidence" value="ECO:0007669"/>
    <property type="project" value="InterPro"/>
</dbReference>
<dbReference type="SUPFAM" id="SSF53223">
    <property type="entry name" value="Aminoacid dehydrogenase-like, N-terminal domain"/>
    <property type="match status" value="1"/>
</dbReference>
<protein>
    <recommendedName>
        <fullName evidence="1">shikimate dehydrogenase (NADP(+))</fullName>
        <ecNumber evidence="1">1.1.1.25</ecNumber>
    </recommendedName>
</protein>
<dbReference type="InterPro" id="IPR022893">
    <property type="entry name" value="Shikimate_DH_fam"/>
</dbReference>
<dbReference type="Pfam" id="PF01488">
    <property type="entry name" value="Shikimate_DH"/>
    <property type="match status" value="1"/>
</dbReference>
<gene>
    <name evidence="8" type="ORF">S06H3_00691</name>
</gene>
<dbReference type="Gene3D" id="3.40.50.10860">
    <property type="entry name" value="Leucine Dehydrogenase, chain A, domain 1"/>
    <property type="match status" value="1"/>
</dbReference>
<dbReference type="UniPathway" id="UPA00053">
    <property type="reaction ID" value="UER00087"/>
</dbReference>
<dbReference type="GO" id="GO:0050661">
    <property type="term" value="F:NADP binding"/>
    <property type="evidence" value="ECO:0007669"/>
    <property type="project" value="InterPro"/>
</dbReference>
<feature type="domain" description="Shikimate dehydrogenase substrate binding N-terminal" evidence="7">
    <location>
        <begin position="11"/>
        <end position="93"/>
    </location>
</feature>
<keyword evidence="2" id="KW-0028">Amino-acid biosynthesis</keyword>
<dbReference type="AlphaFoldDB" id="X1JH18"/>
<evidence type="ECO:0000256" key="5">
    <source>
        <dbReference type="ARBA" id="ARBA00023141"/>
    </source>
</evidence>
<dbReference type="GO" id="GO:0004764">
    <property type="term" value="F:shikimate 3-dehydrogenase (NADP+) activity"/>
    <property type="evidence" value="ECO:0007669"/>
    <property type="project" value="UniProtKB-EC"/>
</dbReference>
<organism evidence="8">
    <name type="scientific">marine sediment metagenome</name>
    <dbReference type="NCBI Taxonomy" id="412755"/>
    <lineage>
        <taxon>unclassified sequences</taxon>
        <taxon>metagenomes</taxon>
        <taxon>ecological metagenomes</taxon>
    </lineage>
</organism>
<dbReference type="InterPro" id="IPR011342">
    <property type="entry name" value="Shikimate_DH"/>
</dbReference>
<dbReference type="PANTHER" id="PTHR21089">
    <property type="entry name" value="SHIKIMATE DEHYDROGENASE"/>
    <property type="match status" value="1"/>
</dbReference>
<dbReference type="PANTHER" id="PTHR21089:SF1">
    <property type="entry name" value="BIFUNCTIONAL 3-DEHYDROQUINATE DEHYDRATASE_SHIKIMATE DEHYDROGENASE, CHLOROPLASTIC"/>
    <property type="match status" value="1"/>
</dbReference>
<comment type="caution">
    <text evidence="8">The sequence shown here is derived from an EMBL/GenBank/DDBJ whole genome shotgun (WGS) entry which is preliminary data.</text>
</comment>
<evidence type="ECO:0000256" key="1">
    <source>
        <dbReference type="ARBA" id="ARBA00012962"/>
    </source>
</evidence>
<keyword evidence="4" id="KW-0560">Oxidoreductase</keyword>
<dbReference type="GO" id="GO:0009423">
    <property type="term" value="P:chorismate biosynthetic process"/>
    <property type="evidence" value="ECO:0007669"/>
    <property type="project" value="UniProtKB-UniPathway"/>
</dbReference>
<evidence type="ECO:0000256" key="2">
    <source>
        <dbReference type="ARBA" id="ARBA00022605"/>
    </source>
</evidence>
<dbReference type="SUPFAM" id="SSF51735">
    <property type="entry name" value="NAD(P)-binding Rossmann-fold domains"/>
    <property type="match status" value="1"/>
</dbReference>
<evidence type="ECO:0000313" key="8">
    <source>
        <dbReference type="EMBL" id="GAH93976.1"/>
    </source>
</evidence>
<dbReference type="InterPro" id="IPR036291">
    <property type="entry name" value="NAD(P)-bd_dom_sf"/>
</dbReference>
<dbReference type="EMBL" id="BARV01000136">
    <property type="protein sequence ID" value="GAH93976.1"/>
    <property type="molecule type" value="Genomic_DNA"/>
</dbReference>
<feature type="domain" description="Quinate/shikimate 5-dehydrogenase/glutamyl-tRNA reductase" evidence="6">
    <location>
        <begin position="118"/>
        <end position="201"/>
    </location>
</feature>
<dbReference type="NCBIfam" id="TIGR00507">
    <property type="entry name" value="aroE"/>
    <property type="match status" value="1"/>
</dbReference>
<evidence type="ECO:0000256" key="3">
    <source>
        <dbReference type="ARBA" id="ARBA00022857"/>
    </source>
</evidence>
<dbReference type="InterPro" id="IPR046346">
    <property type="entry name" value="Aminoacid_DH-like_N_sf"/>
</dbReference>
<evidence type="ECO:0000259" key="7">
    <source>
        <dbReference type="Pfam" id="PF08501"/>
    </source>
</evidence>
<keyword evidence="3" id="KW-0521">NADP</keyword>
<proteinExistence type="inferred from homology"/>
<dbReference type="InterPro" id="IPR006151">
    <property type="entry name" value="Shikm_DH/Glu-tRNA_Rdtase"/>
</dbReference>
<dbReference type="HAMAP" id="MF_00222">
    <property type="entry name" value="Shikimate_DH_AroE"/>
    <property type="match status" value="1"/>
</dbReference>
<name>X1JH18_9ZZZZ</name>
<dbReference type="Pfam" id="PF08501">
    <property type="entry name" value="Shikimate_dh_N"/>
    <property type="match status" value="1"/>
</dbReference>
<dbReference type="GO" id="GO:0009073">
    <property type="term" value="P:aromatic amino acid family biosynthetic process"/>
    <property type="evidence" value="ECO:0007669"/>
    <property type="project" value="UniProtKB-KW"/>
</dbReference>
<dbReference type="InterPro" id="IPR013708">
    <property type="entry name" value="Shikimate_DH-bd_N"/>
</dbReference>
<keyword evidence="5" id="KW-0057">Aromatic amino acid biosynthesis</keyword>
<dbReference type="Gene3D" id="3.40.50.720">
    <property type="entry name" value="NAD(P)-binding Rossmann-like Domain"/>
    <property type="match status" value="1"/>
</dbReference>
<accession>X1JH18</accession>
<reference evidence="8" key="1">
    <citation type="journal article" date="2014" name="Front. Microbiol.">
        <title>High frequency of phylogenetically diverse reductive dehalogenase-homologous genes in deep subseafloor sedimentary metagenomes.</title>
        <authorList>
            <person name="Kawai M."/>
            <person name="Futagami T."/>
            <person name="Toyoda A."/>
            <person name="Takaki Y."/>
            <person name="Nishi S."/>
            <person name="Hori S."/>
            <person name="Arai W."/>
            <person name="Tsubouchi T."/>
            <person name="Morono Y."/>
            <person name="Uchiyama I."/>
            <person name="Ito T."/>
            <person name="Fujiyama A."/>
            <person name="Inagaki F."/>
            <person name="Takami H."/>
        </authorList>
    </citation>
    <scope>NUCLEOTIDE SEQUENCE</scope>
    <source>
        <strain evidence="8">Expedition CK06-06</strain>
    </source>
</reference>
<sequence length="293" mass="33027">MISSSTRIIALIGNPVRHSLSPKIQNYFISKYSKDAVYVAFEFKRENLKEAFNGAKKLGFMGLNVTMPYKEEVFKLIDRLDTISSIIKSVNTVKFDQKDGTSVGFNTDVEGFLKSLDEKKFKWTGKQCLVIGAGGAARSAIYGTLTKQVKKIYVYDKIKGKGAEIINNFKIIGSEKIEVLTSINDINSKVEDIDLIVNCTPMGMDIESYKDMLPIPGNWNLKGKYVFDMVYKPVETRFLKKAKKEGATVINGIDLLVNQAALSFKVWFDIIPQTDYIKNMVLDNIENNLIIKK</sequence>
<dbReference type="EC" id="1.1.1.25" evidence="1"/>
<evidence type="ECO:0000259" key="6">
    <source>
        <dbReference type="Pfam" id="PF01488"/>
    </source>
</evidence>